<dbReference type="PANTHER" id="PTHR33992">
    <property type="entry name" value="RIBONUCLEASE P PROTEIN COMPONENT"/>
    <property type="match status" value="1"/>
</dbReference>
<evidence type="ECO:0000256" key="1">
    <source>
        <dbReference type="ARBA" id="ARBA00002663"/>
    </source>
</evidence>
<feature type="compositionally biased region" description="Low complexity" evidence="9">
    <location>
        <begin position="112"/>
        <end position="125"/>
    </location>
</feature>
<dbReference type="SUPFAM" id="SSF54211">
    <property type="entry name" value="Ribosomal protein S5 domain 2-like"/>
    <property type="match status" value="1"/>
</dbReference>
<name>A0ABZ0HQB0_9HYPH</name>
<feature type="compositionally biased region" description="Basic and acidic residues" evidence="9">
    <location>
        <begin position="58"/>
        <end position="75"/>
    </location>
</feature>
<organism evidence="10 12">
    <name type="scientific">Methylocapsa polymorpha</name>
    <dbReference type="NCBI Taxonomy" id="3080828"/>
    <lineage>
        <taxon>Bacteria</taxon>
        <taxon>Pseudomonadati</taxon>
        <taxon>Pseudomonadota</taxon>
        <taxon>Alphaproteobacteria</taxon>
        <taxon>Hyphomicrobiales</taxon>
        <taxon>Beijerinckiaceae</taxon>
        <taxon>Methylocapsa</taxon>
    </lineage>
</organism>
<evidence type="ECO:0000313" key="11">
    <source>
        <dbReference type="EMBL" id="WOJ90259.1"/>
    </source>
</evidence>
<dbReference type="PROSITE" id="PS00648">
    <property type="entry name" value="RIBONUCLEASE_P"/>
    <property type="match status" value="1"/>
</dbReference>
<keyword evidence="6 7" id="KW-0694">RNA-binding</keyword>
<dbReference type="NCBIfam" id="TIGR00188">
    <property type="entry name" value="rnpA"/>
    <property type="match status" value="1"/>
</dbReference>
<dbReference type="Pfam" id="PF00825">
    <property type="entry name" value="Ribonuclease_P"/>
    <property type="match status" value="1"/>
</dbReference>
<sequence length="232" mass="24973">MEQTVLEQAVLKAPISETPLLDAPLLDAPLLDAALLDAAGSEAPGSDAPARPPLGELSGDKSSSKQSPRPERLTRRAEFLAVGKGKRLYAKGFALQAAPREIKAAPRQIQKAAPGSSGSAPSLEPALDEAPLPPRFGFTVTKKLGGAVLRNRIRRRLKEALRRLDPLPARPAHDYVILARPEALGMAFSALQAELARALKQDPKNWRPAPRKDQAKPKALAQNRSPAERPLR</sequence>
<keyword evidence="3 7" id="KW-0540">Nuclease</keyword>
<dbReference type="Gene3D" id="3.30.230.10">
    <property type="match status" value="1"/>
</dbReference>
<feature type="region of interest" description="Disordered" evidence="9">
    <location>
        <begin position="105"/>
        <end position="125"/>
    </location>
</feature>
<keyword evidence="2 7" id="KW-0819">tRNA processing</keyword>
<comment type="similarity">
    <text evidence="7">Belongs to the RnpA family.</text>
</comment>
<reference evidence="10 12" key="1">
    <citation type="submission" date="2023-10" db="EMBL/GenBank/DDBJ databases">
        <title>Novel methanotroph of the genus Methylocapsa from a subarctic wetland.</title>
        <authorList>
            <person name="Belova S.E."/>
            <person name="Oshkin I.Y."/>
            <person name="Miroshnikov K."/>
            <person name="Dedysh S.N."/>
        </authorList>
    </citation>
    <scope>NUCLEOTIDE SEQUENCE [LARGE SCALE GENOMIC DNA]</scope>
    <source>
        <strain evidence="10 12">RX1</strain>
    </source>
</reference>
<feature type="region of interest" description="Disordered" evidence="9">
    <location>
        <begin position="200"/>
        <end position="232"/>
    </location>
</feature>
<evidence type="ECO:0000256" key="3">
    <source>
        <dbReference type="ARBA" id="ARBA00022722"/>
    </source>
</evidence>
<gene>
    <name evidence="7 10" type="primary">rnpA</name>
    <name evidence="11" type="ORF">RZS28_02855</name>
    <name evidence="10" type="ORF">RZS28_13585</name>
</gene>
<dbReference type="GO" id="GO:0004526">
    <property type="term" value="F:ribonuclease P activity"/>
    <property type="evidence" value="ECO:0007669"/>
    <property type="project" value="UniProtKB-EC"/>
</dbReference>
<feature type="region of interest" description="Disordered" evidence="9">
    <location>
        <begin position="40"/>
        <end position="75"/>
    </location>
</feature>
<dbReference type="EMBL" id="CP136862">
    <property type="protein sequence ID" value="WOJ88833.1"/>
    <property type="molecule type" value="Genomic_DNA"/>
</dbReference>
<dbReference type="HAMAP" id="MF_00227">
    <property type="entry name" value="RNase_P"/>
    <property type="match status" value="1"/>
</dbReference>
<accession>A0ABZ0HQB0</accession>
<dbReference type="Proteomes" id="UP001626536">
    <property type="component" value="Chromosome"/>
</dbReference>
<evidence type="ECO:0000256" key="9">
    <source>
        <dbReference type="SAM" id="MobiDB-lite"/>
    </source>
</evidence>
<keyword evidence="4 7" id="KW-0255">Endonuclease</keyword>
<dbReference type="RefSeq" id="WP_407338270.1">
    <property type="nucleotide sequence ID" value="NZ_CP136862.1"/>
</dbReference>
<protein>
    <recommendedName>
        <fullName evidence="7 8">Ribonuclease P protein component</fullName>
        <shortName evidence="7">RNase P protein</shortName>
        <shortName evidence="7">RNaseP protein</shortName>
        <ecNumber evidence="7 8">3.1.26.5</ecNumber>
    </recommendedName>
    <alternativeName>
        <fullName evidence="7">Protein C5</fullName>
    </alternativeName>
</protein>
<evidence type="ECO:0000256" key="4">
    <source>
        <dbReference type="ARBA" id="ARBA00022759"/>
    </source>
</evidence>
<dbReference type="InterPro" id="IPR014721">
    <property type="entry name" value="Ribsml_uS5_D2-typ_fold_subgr"/>
</dbReference>
<dbReference type="EC" id="3.1.26.5" evidence="7 8"/>
<comment type="function">
    <text evidence="1 7">RNaseP catalyzes the removal of the 5'-leader sequence from pre-tRNA to produce the mature 5'-terminus. It can also cleave other RNA substrates such as 4.5S RNA. The protein component plays an auxiliary but essential role in vivo by binding to the 5'-leader sequence and broadening the substrate specificity of the ribozyme.</text>
</comment>
<feature type="compositionally biased region" description="Basic and acidic residues" evidence="9">
    <location>
        <begin position="200"/>
        <end position="216"/>
    </location>
</feature>
<dbReference type="EMBL" id="CP136862">
    <property type="protein sequence ID" value="WOJ90259.1"/>
    <property type="molecule type" value="Genomic_DNA"/>
</dbReference>
<evidence type="ECO:0000256" key="2">
    <source>
        <dbReference type="ARBA" id="ARBA00022694"/>
    </source>
</evidence>
<keyword evidence="12" id="KW-1185">Reference proteome</keyword>
<evidence type="ECO:0000313" key="10">
    <source>
        <dbReference type="EMBL" id="WOJ88833.1"/>
    </source>
</evidence>
<keyword evidence="5 7" id="KW-0378">Hydrolase</keyword>
<evidence type="ECO:0000256" key="6">
    <source>
        <dbReference type="ARBA" id="ARBA00022884"/>
    </source>
</evidence>
<evidence type="ECO:0000313" key="12">
    <source>
        <dbReference type="Proteomes" id="UP001626536"/>
    </source>
</evidence>
<comment type="catalytic activity">
    <reaction evidence="7">
        <text>Endonucleolytic cleavage of RNA, removing 5'-extranucleotides from tRNA precursor.</text>
        <dbReference type="EC" id="3.1.26.5"/>
    </reaction>
</comment>
<dbReference type="InterPro" id="IPR000100">
    <property type="entry name" value="RNase_P"/>
</dbReference>
<dbReference type="InterPro" id="IPR020539">
    <property type="entry name" value="RNase_P_CS"/>
</dbReference>
<evidence type="ECO:0000256" key="8">
    <source>
        <dbReference type="NCBIfam" id="TIGR00188"/>
    </source>
</evidence>
<proteinExistence type="inferred from homology"/>
<dbReference type="PANTHER" id="PTHR33992:SF1">
    <property type="entry name" value="RIBONUCLEASE P PROTEIN COMPONENT"/>
    <property type="match status" value="1"/>
</dbReference>
<comment type="subunit">
    <text evidence="7">Consists of a catalytic RNA component (M1 or rnpB) and a protein subunit.</text>
</comment>
<evidence type="ECO:0000256" key="7">
    <source>
        <dbReference type="HAMAP-Rule" id="MF_00227"/>
    </source>
</evidence>
<dbReference type="InterPro" id="IPR020568">
    <property type="entry name" value="Ribosomal_Su5_D2-typ_SF"/>
</dbReference>
<evidence type="ECO:0000256" key="5">
    <source>
        <dbReference type="ARBA" id="ARBA00022801"/>
    </source>
</evidence>